<dbReference type="EMBL" id="JMSE01001192">
    <property type="protein sequence ID" value="KDN63825.1"/>
    <property type="molecule type" value="Genomic_DNA"/>
</dbReference>
<feature type="region of interest" description="Disordered" evidence="1">
    <location>
        <begin position="1"/>
        <end position="28"/>
    </location>
</feature>
<gene>
    <name evidence="2" type="ORF">CSUB01_06869</name>
</gene>
<sequence length="309" mass="32936">MTERRSAVRTSNKGRPIRPQDEKVCEGRYRKQAAEARWEEMEHTPCSRSDSFHHGHLPLVKKAVIGGCQLMTRSSVGDSKAVVKDSTGIATPTCAGASHSLSRFGCLRAAPSFGLLGHGQAAYTVPAQAESIICDQLVPPTVGWSLASTSNIRASSTNKQQHQHAWLQPDRRQAHFTPPSSSWRKRPSGKAAEGADEHDEPATSADGGGPFRRQTAADVGVNKPNIGGKLPSDLPAAGSPTLACNLSAPLPNDSGFDWLDERHAATRSFAAAAIEHWPGLGKVDYVQIGGHALAHPLRGACVGKPRLCN</sequence>
<proteinExistence type="predicted"/>
<comment type="caution">
    <text evidence="2">The sequence shown here is derived from an EMBL/GenBank/DDBJ whole genome shotgun (WGS) entry which is preliminary data.</text>
</comment>
<organism evidence="2 3">
    <name type="scientific">Colletotrichum sublineola</name>
    <name type="common">Sorghum anthracnose fungus</name>
    <dbReference type="NCBI Taxonomy" id="1173701"/>
    <lineage>
        <taxon>Eukaryota</taxon>
        <taxon>Fungi</taxon>
        <taxon>Dikarya</taxon>
        <taxon>Ascomycota</taxon>
        <taxon>Pezizomycotina</taxon>
        <taxon>Sordariomycetes</taxon>
        <taxon>Hypocreomycetidae</taxon>
        <taxon>Glomerellales</taxon>
        <taxon>Glomerellaceae</taxon>
        <taxon>Colletotrichum</taxon>
        <taxon>Colletotrichum graminicola species complex</taxon>
    </lineage>
</organism>
<evidence type="ECO:0000256" key="1">
    <source>
        <dbReference type="SAM" id="MobiDB-lite"/>
    </source>
</evidence>
<feature type="compositionally biased region" description="Basic and acidic residues" evidence="1">
    <location>
        <begin position="18"/>
        <end position="28"/>
    </location>
</feature>
<reference evidence="3" key="1">
    <citation type="journal article" date="2014" name="Genome Announc.">
        <title>Draft genome sequence of Colletotrichum sublineola, a destructive pathogen of cultivated sorghum.</title>
        <authorList>
            <person name="Baroncelli R."/>
            <person name="Sanz-Martin J.M."/>
            <person name="Rech G.E."/>
            <person name="Sukno S.A."/>
            <person name="Thon M.R."/>
        </authorList>
    </citation>
    <scope>NUCLEOTIDE SEQUENCE [LARGE SCALE GENOMIC DNA]</scope>
    <source>
        <strain evidence="3">TX430BB</strain>
    </source>
</reference>
<keyword evidence="3" id="KW-1185">Reference proteome</keyword>
<dbReference type="AlphaFoldDB" id="A0A066XCT0"/>
<evidence type="ECO:0000313" key="3">
    <source>
        <dbReference type="Proteomes" id="UP000027238"/>
    </source>
</evidence>
<feature type="region of interest" description="Disordered" evidence="1">
    <location>
        <begin position="153"/>
        <end position="215"/>
    </location>
</feature>
<name>A0A066XCT0_COLSU</name>
<dbReference type="Proteomes" id="UP000027238">
    <property type="component" value="Unassembled WGS sequence"/>
</dbReference>
<dbReference type="HOGENOM" id="CLU_900197_0_0_1"/>
<evidence type="ECO:0000313" key="2">
    <source>
        <dbReference type="EMBL" id="KDN63825.1"/>
    </source>
</evidence>
<accession>A0A066XCT0</accession>
<protein>
    <submittedName>
        <fullName evidence="2">Uncharacterized protein</fullName>
    </submittedName>
</protein>